<dbReference type="Pfam" id="PF14371">
    <property type="entry name" value="DUF4412"/>
    <property type="match status" value="1"/>
</dbReference>
<dbReference type="EMBL" id="CP089984">
    <property type="protein sequence ID" value="WXB16958.1"/>
    <property type="molecule type" value="Genomic_DNA"/>
</dbReference>
<name>A0ABZ2M167_9BACT</name>
<protein>
    <submittedName>
        <fullName evidence="2">DUF4412 domain-containing protein</fullName>
    </submittedName>
</protein>
<dbReference type="InterPro" id="IPR025524">
    <property type="entry name" value="DUF4412"/>
</dbReference>
<evidence type="ECO:0000259" key="1">
    <source>
        <dbReference type="Pfam" id="PF14371"/>
    </source>
</evidence>
<organism evidence="2 3">
    <name type="scientific">Pendulispora albinea</name>
    <dbReference type="NCBI Taxonomy" id="2741071"/>
    <lineage>
        <taxon>Bacteria</taxon>
        <taxon>Pseudomonadati</taxon>
        <taxon>Myxococcota</taxon>
        <taxon>Myxococcia</taxon>
        <taxon>Myxococcales</taxon>
        <taxon>Sorangiineae</taxon>
        <taxon>Pendulisporaceae</taxon>
        <taxon>Pendulispora</taxon>
    </lineage>
</organism>
<gene>
    <name evidence="2" type="ORF">LZC94_06705</name>
</gene>
<feature type="domain" description="DUF4412" evidence="1">
    <location>
        <begin position="28"/>
        <end position="216"/>
    </location>
</feature>
<evidence type="ECO:0000313" key="3">
    <source>
        <dbReference type="Proteomes" id="UP001370348"/>
    </source>
</evidence>
<dbReference type="Proteomes" id="UP001370348">
    <property type="component" value="Chromosome"/>
</dbReference>
<accession>A0ABZ2M167</accession>
<sequence length="222" mass="24094">MVQSLLRTLCVPLVLLGAFGCKKSGADFEGEIALQIQRPNSSGSEMVFSTSGGRVRLDSSVDGKHSHAIVRPGGKALLVMDEAQSWLEMDMQKAAAAMATADPNGAPGVRKTGEKETIAGRECEIWKIQHANGKRTETCITEGLAAFDFGALLPGASLLRPPASTPEAANEVRTKKMFPLRSIEFDPFGKELSRMVVTRIEAKKIDDSKFEVPANYKKFERP</sequence>
<dbReference type="RefSeq" id="WP_394826588.1">
    <property type="nucleotide sequence ID" value="NZ_CP089984.1"/>
</dbReference>
<dbReference type="PROSITE" id="PS51257">
    <property type="entry name" value="PROKAR_LIPOPROTEIN"/>
    <property type="match status" value="1"/>
</dbReference>
<keyword evidence="3" id="KW-1185">Reference proteome</keyword>
<reference evidence="2 3" key="1">
    <citation type="submission" date="2021-12" db="EMBL/GenBank/DDBJ databases">
        <title>Discovery of the Pendulisporaceae a myxobacterial family with distinct sporulation behavior and unique specialized metabolism.</title>
        <authorList>
            <person name="Garcia R."/>
            <person name="Popoff A."/>
            <person name="Bader C.D."/>
            <person name="Loehr J."/>
            <person name="Walesch S."/>
            <person name="Walt C."/>
            <person name="Boldt J."/>
            <person name="Bunk B."/>
            <person name="Haeckl F.J.F.P.J."/>
            <person name="Gunesch A.P."/>
            <person name="Birkelbach J."/>
            <person name="Nuebel U."/>
            <person name="Pietschmann T."/>
            <person name="Bach T."/>
            <person name="Mueller R."/>
        </authorList>
    </citation>
    <scope>NUCLEOTIDE SEQUENCE [LARGE SCALE GENOMIC DNA]</scope>
    <source>
        <strain evidence="2 3">MSr11954</strain>
    </source>
</reference>
<evidence type="ECO:0000313" key="2">
    <source>
        <dbReference type="EMBL" id="WXB16958.1"/>
    </source>
</evidence>
<proteinExistence type="predicted"/>